<reference evidence="6" key="1">
    <citation type="submission" date="2025-08" db="UniProtKB">
        <authorList>
            <consortium name="Ensembl"/>
        </authorList>
    </citation>
    <scope>IDENTIFICATION</scope>
</reference>
<dbReference type="GO" id="GO:0007420">
    <property type="term" value="P:brain development"/>
    <property type="evidence" value="ECO:0007669"/>
    <property type="project" value="Ensembl"/>
</dbReference>
<dbReference type="GO" id="GO:1990592">
    <property type="term" value="P:protein K69-linked ufmylation"/>
    <property type="evidence" value="ECO:0007669"/>
    <property type="project" value="Ensembl"/>
</dbReference>
<dbReference type="InterPro" id="IPR014806">
    <property type="entry name" value="Ufc1"/>
</dbReference>
<dbReference type="GeneTree" id="ENSGT00390000008196"/>
<comment type="function">
    <text evidence="4">E2-like enzyme which specifically catalyzes the second step in ufmylation. Accepts the ubiquitin-like modifier UFM1 from the E1 enzyme UBA5 and forms an intermediate with UFM1 via a thioester linkage. Ufmylation is involved in various processes, such as ribosome recycling, response to DNA damage, interferon response or reticulophagy (also called ER-phagy).</text>
</comment>
<evidence type="ECO:0000256" key="5">
    <source>
        <dbReference type="SAM" id="MobiDB-lite"/>
    </source>
</evidence>
<reference evidence="6" key="2">
    <citation type="submission" date="2025-09" db="UniProtKB">
        <authorList>
            <consortium name="Ensembl"/>
        </authorList>
    </citation>
    <scope>IDENTIFICATION</scope>
</reference>
<evidence type="ECO:0000256" key="4">
    <source>
        <dbReference type="ARBA" id="ARBA00045718"/>
    </source>
</evidence>
<name>A0A8C6I0A2_MUSSI</name>
<proteinExistence type="inferred from homology"/>
<keyword evidence="3" id="KW-0833">Ubl conjugation pathway</keyword>
<keyword evidence="7" id="KW-1185">Reference proteome</keyword>
<protein>
    <recommendedName>
        <fullName evidence="2">Ubiquitin-fold modifier-conjugating enzyme 1</fullName>
    </recommendedName>
</protein>
<dbReference type="CDD" id="cd11686">
    <property type="entry name" value="UBCc_UFC1"/>
    <property type="match status" value="1"/>
</dbReference>
<evidence type="ECO:0000313" key="7">
    <source>
        <dbReference type="Proteomes" id="UP000694415"/>
    </source>
</evidence>
<dbReference type="PANTHER" id="PTHR12921:SF0">
    <property type="entry name" value="UBIQUITIN-FOLD MODIFIER-CONJUGATING ENZYME 1"/>
    <property type="match status" value="1"/>
</dbReference>
<dbReference type="Gene3D" id="3.10.110.10">
    <property type="entry name" value="Ubiquitin Conjugating Enzyme"/>
    <property type="match status" value="1"/>
</dbReference>
<evidence type="ECO:0000313" key="6">
    <source>
        <dbReference type="Ensembl" id="ENSMSIP00000028969.1"/>
    </source>
</evidence>
<dbReference type="GO" id="GO:0061709">
    <property type="term" value="P:reticulophagy"/>
    <property type="evidence" value="ECO:0007669"/>
    <property type="project" value="Ensembl"/>
</dbReference>
<dbReference type="SUPFAM" id="SSF54495">
    <property type="entry name" value="UBC-like"/>
    <property type="match status" value="1"/>
</dbReference>
<dbReference type="GO" id="GO:0061657">
    <property type="term" value="F:UFM1 conjugating enzyme activity"/>
    <property type="evidence" value="ECO:0007669"/>
    <property type="project" value="Ensembl"/>
</dbReference>
<evidence type="ECO:0000256" key="3">
    <source>
        <dbReference type="ARBA" id="ARBA00022786"/>
    </source>
</evidence>
<dbReference type="GO" id="GO:0034976">
    <property type="term" value="P:response to endoplasmic reticulum stress"/>
    <property type="evidence" value="ECO:0007669"/>
    <property type="project" value="Ensembl"/>
</dbReference>
<sequence>MADEATRRVVSEIPVLKTNAGPRDRELWVQRLKEEYQSLIRYVENNKNSDNDWFRLESNKEGTRWFGKCWYIHDFLKYEFDIEFEIPITYPTTAPEIAVPELDGKTAKMYRGGKICLTDHFKPLWARNVPKFGLAHLMALGVSLLILVYERKREGSGISNILHVAETRHSLGMSSKALGPRVSGEETQVEQEAWTVTVTSQGFPCIAAGSLAGSGSPRSDPEGCDPAQRKMQPMKDYAPEAGLRDRG</sequence>
<dbReference type="GO" id="GO:0005737">
    <property type="term" value="C:cytoplasm"/>
    <property type="evidence" value="ECO:0007669"/>
    <property type="project" value="TreeGrafter"/>
</dbReference>
<feature type="region of interest" description="Disordered" evidence="5">
    <location>
        <begin position="210"/>
        <end position="247"/>
    </location>
</feature>
<dbReference type="Pfam" id="PF08694">
    <property type="entry name" value="UFC1"/>
    <property type="match status" value="1"/>
</dbReference>
<organism evidence="6 7">
    <name type="scientific">Mus spicilegus</name>
    <name type="common">Mound-building mouse</name>
    <dbReference type="NCBI Taxonomy" id="10103"/>
    <lineage>
        <taxon>Eukaryota</taxon>
        <taxon>Metazoa</taxon>
        <taxon>Chordata</taxon>
        <taxon>Craniata</taxon>
        <taxon>Vertebrata</taxon>
        <taxon>Euteleostomi</taxon>
        <taxon>Mammalia</taxon>
        <taxon>Eutheria</taxon>
        <taxon>Euarchontoglires</taxon>
        <taxon>Glires</taxon>
        <taxon>Rodentia</taxon>
        <taxon>Myomorpha</taxon>
        <taxon>Muroidea</taxon>
        <taxon>Muridae</taxon>
        <taxon>Murinae</taxon>
        <taxon>Mus</taxon>
        <taxon>Mus</taxon>
    </lineage>
</organism>
<dbReference type="Proteomes" id="UP000694415">
    <property type="component" value="Unplaced"/>
</dbReference>
<dbReference type="InterPro" id="IPR016135">
    <property type="entry name" value="UBQ-conjugating_enzyme/RWD"/>
</dbReference>
<evidence type="ECO:0000256" key="1">
    <source>
        <dbReference type="ARBA" id="ARBA00008451"/>
    </source>
</evidence>
<dbReference type="PANTHER" id="PTHR12921">
    <property type="entry name" value="UBIQUITIN-FOLD MODIFIER-CONJUGATING ENZYME 1"/>
    <property type="match status" value="1"/>
</dbReference>
<evidence type="ECO:0000256" key="2">
    <source>
        <dbReference type="ARBA" id="ARBA00013306"/>
    </source>
</evidence>
<dbReference type="AlphaFoldDB" id="A0A8C6I0A2"/>
<comment type="similarity">
    <text evidence="1">Belongs to the ubiquitin-conjugating enzyme family. UFC1 subfamily.</text>
</comment>
<accession>A0A8C6I0A2</accession>
<dbReference type="Ensembl" id="ENSMSIT00000036515.1">
    <property type="protein sequence ID" value="ENSMSIP00000028969.1"/>
    <property type="gene ID" value="ENSMSIG00000024318.1"/>
</dbReference>